<accession>A0A078AFC2</accession>
<dbReference type="OrthoDB" id="6715177at2759"/>
<dbReference type="OMA" id="PFICANF"/>
<dbReference type="PANTHER" id="PTHR21139:SF2">
    <property type="entry name" value="TRIOSEPHOSPHATE ISOMERASE"/>
    <property type="match status" value="1"/>
</dbReference>
<dbReference type="HAMAP" id="MF_00147_B">
    <property type="entry name" value="TIM_B"/>
    <property type="match status" value="1"/>
</dbReference>
<dbReference type="UniPathway" id="UPA00138"/>
<proteinExistence type="inferred from homology"/>
<dbReference type="EMBL" id="CCKQ01009090">
    <property type="protein sequence ID" value="CDW80551.1"/>
    <property type="molecule type" value="Genomic_DNA"/>
</dbReference>
<comment type="catalytic activity">
    <reaction evidence="8">
        <text>D-glyceraldehyde 3-phosphate = dihydroxyacetone phosphate</text>
        <dbReference type="Rhea" id="RHEA:18585"/>
        <dbReference type="ChEBI" id="CHEBI:57642"/>
        <dbReference type="ChEBI" id="CHEBI:59776"/>
        <dbReference type="EC" id="5.3.1.1"/>
    </reaction>
</comment>
<dbReference type="GO" id="GO:0019563">
    <property type="term" value="P:glycerol catabolic process"/>
    <property type="evidence" value="ECO:0007669"/>
    <property type="project" value="TreeGrafter"/>
</dbReference>
<dbReference type="InterPro" id="IPR022896">
    <property type="entry name" value="TrioseP_Isoase_bac/euk"/>
</dbReference>
<dbReference type="SUPFAM" id="SSF51351">
    <property type="entry name" value="Triosephosphate isomerase (TIM)"/>
    <property type="match status" value="1"/>
</dbReference>
<comment type="pathway">
    <text evidence="1 8">Carbohydrate degradation; glycolysis; D-glyceraldehyde 3-phosphate from glycerone phosphate: step 1/1.</text>
</comment>
<dbReference type="GO" id="GO:0046166">
    <property type="term" value="P:glyceraldehyde-3-phosphate biosynthetic process"/>
    <property type="evidence" value="ECO:0007669"/>
    <property type="project" value="TreeGrafter"/>
</dbReference>
<dbReference type="GO" id="GO:0005829">
    <property type="term" value="C:cytosol"/>
    <property type="evidence" value="ECO:0007669"/>
    <property type="project" value="TreeGrafter"/>
</dbReference>
<dbReference type="PANTHER" id="PTHR21139">
    <property type="entry name" value="TRIOSEPHOSPHATE ISOMERASE"/>
    <property type="match status" value="1"/>
</dbReference>
<dbReference type="GO" id="GO:0006094">
    <property type="term" value="P:gluconeogenesis"/>
    <property type="evidence" value="ECO:0007669"/>
    <property type="project" value="UniProtKB-UniPathway"/>
</dbReference>
<keyword evidence="6 8" id="KW-0324">Glycolysis</keyword>
<dbReference type="PROSITE" id="PS00171">
    <property type="entry name" value="TIM_1"/>
    <property type="match status" value="1"/>
</dbReference>
<evidence type="ECO:0000256" key="4">
    <source>
        <dbReference type="ARBA" id="ARBA00011738"/>
    </source>
</evidence>
<dbReference type="EC" id="5.3.1.1" evidence="8"/>
<name>A0A078AFC2_STYLE</name>
<dbReference type="FunFam" id="3.20.20.70:FF:000020">
    <property type="entry name" value="Triosephosphate isomerase"/>
    <property type="match status" value="1"/>
</dbReference>
<comment type="pathway">
    <text evidence="2 8">Carbohydrate biosynthesis; gluconeogenesis.</text>
</comment>
<evidence type="ECO:0000256" key="5">
    <source>
        <dbReference type="ARBA" id="ARBA00022432"/>
    </source>
</evidence>
<dbReference type="Gene3D" id="3.20.20.70">
    <property type="entry name" value="Aldolase class I"/>
    <property type="match status" value="1"/>
</dbReference>
<gene>
    <name evidence="9" type="primary">Contig17797.g18918</name>
    <name evidence="9" type="ORF">STYLEM_9553</name>
</gene>
<dbReference type="FunCoup" id="A0A078AFC2">
    <property type="interactions" value="228"/>
</dbReference>
<reference evidence="9 10" key="1">
    <citation type="submission" date="2014-06" db="EMBL/GenBank/DDBJ databases">
        <authorList>
            <person name="Swart Estienne"/>
        </authorList>
    </citation>
    <scope>NUCLEOTIDE SEQUENCE [LARGE SCALE GENOMIC DNA]</scope>
    <source>
        <strain evidence="9 10">130c</strain>
    </source>
</reference>
<dbReference type="UniPathway" id="UPA00109">
    <property type="reaction ID" value="UER00189"/>
</dbReference>
<dbReference type="PROSITE" id="PS51440">
    <property type="entry name" value="TIM_2"/>
    <property type="match status" value="1"/>
</dbReference>
<evidence type="ECO:0000313" key="10">
    <source>
        <dbReference type="Proteomes" id="UP000039865"/>
    </source>
</evidence>
<dbReference type="GO" id="GO:0004807">
    <property type="term" value="F:triose-phosphate isomerase activity"/>
    <property type="evidence" value="ECO:0007669"/>
    <property type="project" value="UniProtKB-EC"/>
</dbReference>
<evidence type="ECO:0000256" key="8">
    <source>
        <dbReference type="RuleBase" id="RU363013"/>
    </source>
</evidence>
<evidence type="ECO:0000256" key="2">
    <source>
        <dbReference type="ARBA" id="ARBA00004742"/>
    </source>
</evidence>
<dbReference type="GO" id="GO:0006096">
    <property type="term" value="P:glycolytic process"/>
    <property type="evidence" value="ECO:0007669"/>
    <property type="project" value="UniProtKB-UniPathway"/>
</dbReference>
<comment type="similarity">
    <text evidence="3 8">Belongs to the triosephosphate isomerase family.</text>
</comment>
<dbReference type="InParanoid" id="A0A078AFC2"/>
<dbReference type="Proteomes" id="UP000039865">
    <property type="component" value="Unassembled WGS sequence"/>
</dbReference>
<dbReference type="Pfam" id="PF00121">
    <property type="entry name" value="TIM"/>
    <property type="match status" value="1"/>
</dbReference>
<evidence type="ECO:0000313" key="9">
    <source>
        <dbReference type="EMBL" id="CDW80551.1"/>
    </source>
</evidence>
<keyword evidence="10" id="KW-1185">Reference proteome</keyword>
<organism evidence="9 10">
    <name type="scientific">Stylonychia lemnae</name>
    <name type="common">Ciliate</name>
    <dbReference type="NCBI Taxonomy" id="5949"/>
    <lineage>
        <taxon>Eukaryota</taxon>
        <taxon>Sar</taxon>
        <taxon>Alveolata</taxon>
        <taxon>Ciliophora</taxon>
        <taxon>Intramacronucleata</taxon>
        <taxon>Spirotrichea</taxon>
        <taxon>Stichotrichia</taxon>
        <taxon>Sporadotrichida</taxon>
        <taxon>Oxytrichidae</taxon>
        <taxon>Stylonychinae</taxon>
        <taxon>Stylonychia</taxon>
    </lineage>
</organism>
<sequence length="269" mass="30022">MQKKDLAAQQQIPEQPKVDPRRLLVGGNWKSNGNVTFVREMINEVLNRMKFDEKKVDVVVAPIVIHIPSAKAMLNTNIMVCAQNINMMGNGAYTGEVSAEQIKDFGLQWVIIGHSERRKLFSENNEIVAKKVERAQDQGLNSIVCIGETYEEREEGLTKDILKAQLDAIKQSIRDWSKIVIAYEPVWAIGTGKTASSDMAAEVHDYIRKWVAQNCSELISQQTRIIYGGSVTEKNAESLITQKDIDGFLVGGASLKQTFAEIVDIVNKS</sequence>
<dbReference type="AlphaFoldDB" id="A0A078AFC2"/>
<dbReference type="InterPro" id="IPR035990">
    <property type="entry name" value="TIM_sf"/>
</dbReference>
<evidence type="ECO:0000256" key="7">
    <source>
        <dbReference type="ARBA" id="ARBA00023235"/>
    </source>
</evidence>
<dbReference type="NCBIfam" id="TIGR00419">
    <property type="entry name" value="tim"/>
    <property type="match status" value="1"/>
</dbReference>
<evidence type="ECO:0000256" key="3">
    <source>
        <dbReference type="ARBA" id="ARBA00007422"/>
    </source>
</evidence>
<dbReference type="InterPro" id="IPR020861">
    <property type="entry name" value="Triosephosphate_isomerase_AS"/>
</dbReference>
<dbReference type="InterPro" id="IPR013785">
    <property type="entry name" value="Aldolase_TIM"/>
</dbReference>
<keyword evidence="7 8" id="KW-0413">Isomerase</keyword>
<protein>
    <recommendedName>
        <fullName evidence="8">Triosephosphate isomerase</fullName>
        <ecNumber evidence="8">5.3.1.1</ecNumber>
    </recommendedName>
</protein>
<keyword evidence="5 8" id="KW-0312">Gluconeogenesis</keyword>
<evidence type="ECO:0000256" key="1">
    <source>
        <dbReference type="ARBA" id="ARBA00004680"/>
    </source>
</evidence>
<comment type="subunit">
    <text evidence="4">Homodimer.</text>
</comment>
<evidence type="ECO:0000256" key="6">
    <source>
        <dbReference type="ARBA" id="ARBA00023152"/>
    </source>
</evidence>
<dbReference type="CDD" id="cd00311">
    <property type="entry name" value="TIM"/>
    <property type="match status" value="1"/>
</dbReference>
<dbReference type="InterPro" id="IPR000652">
    <property type="entry name" value="Triosephosphate_isomerase"/>
</dbReference>